<dbReference type="InterPro" id="IPR009061">
    <property type="entry name" value="DNA-bd_dom_put_sf"/>
</dbReference>
<sequence>MTAEQLLRLDTESSEEKRAEFRIGDLSREFGVTLRTLRFYEDRGLLSPERRGTTRIYSRRDRMRLRLVLLAKILGFSLTEAKQLIDVYHQPDGQRKQLKVALSRFEEQRGILEEQRREIEESLDAMRLTTNFVSDCLSKLGGAD</sequence>
<gene>
    <name evidence="4" type="ORF">NS226_14575</name>
</gene>
<dbReference type="PROSITE" id="PS50937">
    <property type="entry name" value="HTH_MERR_2"/>
    <property type="match status" value="1"/>
</dbReference>
<name>A0A175R625_9HYPH</name>
<evidence type="ECO:0000313" key="4">
    <source>
        <dbReference type="EMBL" id="KTQ94141.1"/>
    </source>
</evidence>
<organism evidence="4 5">
    <name type="scientific">Aureimonas ureilytica</name>
    <dbReference type="NCBI Taxonomy" id="401562"/>
    <lineage>
        <taxon>Bacteria</taxon>
        <taxon>Pseudomonadati</taxon>
        <taxon>Pseudomonadota</taxon>
        <taxon>Alphaproteobacteria</taxon>
        <taxon>Hyphomicrobiales</taxon>
        <taxon>Aurantimonadaceae</taxon>
        <taxon>Aureimonas</taxon>
    </lineage>
</organism>
<keyword evidence="1" id="KW-0238">DNA-binding</keyword>
<evidence type="ECO:0000256" key="1">
    <source>
        <dbReference type="ARBA" id="ARBA00023125"/>
    </source>
</evidence>
<dbReference type="PANTHER" id="PTHR30204">
    <property type="entry name" value="REDOX-CYCLING DRUG-SENSING TRANSCRIPTIONAL ACTIVATOR SOXR"/>
    <property type="match status" value="1"/>
</dbReference>
<feature type="domain" description="HTH merR-type" evidence="3">
    <location>
        <begin position="20"/>
        <end position="87"/>
    </location>
</feature>
<keyword evidence="2" id="KW-0175">Coiled coil</keyword>
<protein>
    <submittedName>
        <fullName evidence="4">Transcriptional regulator</fullName>
    </submittedName>
</protein>
<dbReference type="GO" id="GO:0003700">
    <property type="term" value="F:DNA-binding transcription factor activity"/>
    <property type="evidence" value="ECO:0007669"/>
    <property type="project" value="InterPro"/>
</dbReference>
<reference evidence="4 5" key="1">
    <citation type="journal article" date="2016" name="Front. Microbiol.">
        <title>Genomic Resource of Rice Seed Associated Bacteria.</title>
        <authorList>
            <person name="Midha S."/>
            <person name="Bansal K."/>
            <person name="Sharma S."/>
            <person name="Kumar N."/>
            <person name="Patil P.P."/>
            <person name="Chaudhry V."/>
            <person name="Patil P.B."/>
        </authorList>
    </citation>
    <scope>NUCLEOTIDE SEQUENCE [LARGE SCALE GENOMIC DNA]</scope>
    <source>
        <strain evidence="4 5">NS226</strain>
    </source>
</reference>
<dbReference type="AlphaFoldDB" id="A0A175R625"/>
<dbReference type="CDD" id="cd04776">
    <property type="entry name" value="HTH_GnyR"/>
    <property type="match status" value="1"/>
</dbReference>
<dbReference type="EMBL" id="LDPZ01000030">
    <property type="protein sequence ID" value="KTQ94141.1"/>
    <property type="molecule type" value="Genomic_DNA"/>
</dbReference>
<dbReference type="Gene3D" id="1.10.1660.10">
    <property type="match status" value="1"/>
</dbReference>
<evidence type="ECO:0000313" key="5">
    <source>
        <dbReference type="Proteomes" id="UP000078272"/>
    </source>
</evidence>
<proteinExistence type="predicted"/>
<accession>A0A175R625</accession>
<dbReference type="Pfam" id="PF13411">
    <property type="entry name" value="MerR_1"/>
    <property type="match status" value="1"/>
</dbReference>
<dbReference type="GO" id="GO:0003677">
    <property type="term" value="F:DNA binding"/>
    <property type="evidence" value="ECO:0007669"/>
    <property type="project" value="UniProtKB-KW"/>
</dbReference>
<dbReference type="SMART" id="SM00422">
    <property type="entry name" value="HTH_MERR"/>
    <property type="match status" value="1"/>
</dbReference>
<dbReference type="STRING" id="401562.NS365_13815"/>
<dbReference type="PANTHER" id="PTHR30204:SF58">
    <property type="entry name" value="HTH-TYPE TRANSCRIPTIONAL REGULATOR YFMP"/>
    <property type="match status" value="1"/>
</dbReference>
<dbReference type="SUPFAM" id="SSF46955">
    <property type="entry name" value="Putative DNA-binding domain"/>
    <property type="match status" value="1"/>
</dbReference>
<feature type="coiled-coil region" evidence="2">
    <location>
        <begin position="95"/>
        <end position="122"/>
    </location>
</feature>
<dbReference type="Proteomes" id="UP000078272">
    <property type="component" value="Unassembled WGS sequence"/>
</dbReference>
<evidence type="ECO:0000259" key="3">
    <source>
        <dbReference type="PROSITE" id="PS50937"/>
    </source>
</evidence>
<dbReference type="InterPro" id="IPR000551">
    <property type="entry name" value="MerR-type_HTH_dom"/>
</dbReference>
<evidence type="ECO:0000256" key="2">
    <source>
        <dbReference type="SAM" id="Coils"/>
    </source>
</evidence>
<dbReference type="InterPro" id="IPR047057">
    <property type="entry name" value="MerR_fam"/>
</dbReference>
<dbReference type="PATRIC" id="fig|401562.3.peg.2615"/>
<comment type="caution">
    <text evidence="4">The sequence shown here is derived from an EMBL/GenBank/DDBJ whole genome shotgun (WGS) entry which is preliminary data.</text>
</comment>